<organism evidence="2 3">
    <name type="scientific">Caenorhabditis nigoni</name>
    <dbReference type="NCBI Taxonomy" id="1611254"/>
    <lineage>
        <taxon>Eukaryota</taxon>
        <taxon>Metazoa</taxon>
        <taxon>Ecdysozoa</taxon>
        <taxon>Nematoda</taxon>
        <taxon>Chromadorea</taxon>
        <taxon>Rhabditida</taxon>
        <taxon>Rhabditina</taxon>
        <taxon>Rhabditomorpha</taxon>
        <taxon>Rhabditoidea</taxon>
        <taxon>Rhabditidae</taxon>
        <taxon>Peloderinae</taxon>
        <taxon>Caenorhabditis</taxon>
    </lineage>
</organism>
<dbReference type="AlphaFoldDB" id="A0A2G5SIV1"/>
<dbReference type="EMBL" id="PDUG01000007">
    <property type="protein sequence ID" value="PIC15014.1"/>
    <property type="molecule type" value="Genomic_DNA"/>
</dbReference>
<name>A0A2G5SIV1_9PELO</name>
<accession>A0A2G5SIV1</accession>
<proteinExistence type="predicted"/>
<feature type="compositionally biased region" description="Polar residues" evidence="1">
    <location>
        <begin position="1"/>
        <end position="10"/>
    </location>
</feature>
<evidence type="ECO:0000256" key="1">
    <source>
        <dbReference type="SAM" id="MobiDB-lite"/>
    </source>
</evidence>
<protein>
    <submittedName>
        <fullName evidence="2">Uncharacterized protein</fullName>
    </submittedName>
</protein>
<reference evidence="3" key="1">
    <citation type="submission" date="2017-10" db="EMBL/GenBank/DDBJ databases">
        <title>Rapid genome shrinkage in a self-fertile nematode reveals novel sperm competition proteins.</title>
        <authorList>
            <person name="Yin D."/>
            <person name="Schwarz E.M."/>
            <person name="Thomas C.G."/>
            <person name="Felde R.L."/>
            <person name="Korf I.F."/>
            <person name="Cutter A.D."/>
            <person name="Schartner C.M."/>
            <person name="Ralston E.J."/>
            <person name="Meyer B.J."/>
            <person name="Haag E.S."/>
        </authorList>
    </citation>
    <scope>NUCLEOTIDE SEQUENCE [LARGE SCALE GENOMIC DNA]</scope>
    <source>
        <strain evidence="3">JU1422</strain>
    </source>
</reference>
<feature type="region of interest" description="Disordered" evidence="1">
    <location>
        <begin position="69"/>
        <end position="89"/>
    </location>
</feature>
<sequence>MQHEQLQQHNGFGYGGQPATTHQQQYRASMGTQQGLGGYTFPEYSHYQQGVPTSKGYFGCSYSNTQAARSSDAPAAANMPGPSNGVASL</sequence>
<dbReference type="Proteomes" id="UP000230233">
    <property type="component" value="Unassembled WGS sequence"/>
</dbReference>
<feature type="region of interest" description="Disordered" evidence="1">
    <location>
        <begin position="1"/>
        <end position="31"/>
    </location>
</feature>
<evidence type="ECO:0000313" key="2">
    <source>
        <dbReference type="EMBL" id="PIC15014.1"/>
    </source>
</evidence>
<feature type="compositionally biased region" description="Polar residues" evidence="1">
    <location>
        <begin position="18"/>
        <end position="31"/>
    </location>
</feature>
<comment type="caution">
    <text evidence="2">The sequence shown here is derived from an EMBL/GenBank/DDBJ whole genome shotgun (WGS) entry which is preliminary data.</text>
</comment>
<evidence type="ECO:0000313" key="3">
    <source>
        <dbReference type="Proteomes" id="UP000230233"/>
    </source>
</evidence>
<keyword evidence="3" id="KW-1185">Reference proteome</keyword>
<gene>
    <name evidence="2" type="ORF">B9Z55_027124</name>
</gene>